<feature type="compositionally biased region" description="Basic and acidic residues" evidence="3">
    <location>
        <begin position="1300"/>
        <end position="1324"/>
    </location>
</feature>
<feature type="region of interest" description="Disordered" evidence="3">
    <location>
        <begin position="1027"/>
        <end position="1060"/>
    </location>
</feature>
<keyword evidence="6" id="KW-1185">Reference proteome</keyword>
<feature type="compositionally biased region" description="Acidic residues" evidence="3">
    <location>
        <begin position="1285"/>
        <end position="1299"/>
    </location>
</feature>
<name>A0ABQ8SZ70_PERAM</name>
<organism evidence="5 6">
    <name type="scientific">Periplaneta americana</name>
    <name type="common">American cockroach</name>
    <name type="synonym">Blatta americana</name>
    <dbReference type="NCBI Taxonomy" id="6978"/>
    <lineage>
        <taxon>Eukaryota</taxon>
        <taxon>Metazoa</taxon>
        <taxon>Ecdysozoa</taxon>
        <taxon>Arthropoda</taxon>
        <taxon>Hexapoda</taxon>
        <taxon>Insecta</taxon>
        <taxon>Pterygota</taxon>
        <taxon>Neoptera</taxon>
        <taxon>Polyneoptera</taxon>
        <taxon>Dictyoptera</taxon>
        <taxon>Blattodea</taxon>
        <taxon>Blattoidea</taxon>
        <taxon>Blattidae</taxon>
        <taxon>Blattinae</taxon>
        <taxon>Periplaneta</taxon>
    </lineage>
</organism>
<feature type="compositionally biased region" description="Basic and acidic residues" evidence="3">
    <location>
        <begin position="1223"/>
        <end position="1246"/>
    </location>
</feature>
<feature type="compositionally biased region" description="Acidic residues" evidence="3">
    <location>
        <begin position="1247"/>
        <end position="1264"/>
    </location>
</feature>
<feature type="region of interest" description="Disordered" evidence="3">
    <location>
        <begin position="1649"/>
        <end position="1730"/>
    </location>
</feature>
<feature type="compositionally biased region" description="Basic and acidic residues" evidence="3">
    <location>
        <begin position="1358"/>
        <end position="1367"/>
    </location>
</feature>
<feature type="region of interest" description="Disordered" evidence="3">
    <location>
        <begin position="1173"/>
        <end position="1637"/>
    </location>
</feature>
<evidence type="ECO:0000256" key="1">
    <source>
        <dbReference type="ARBA" id="ARBA00022741"/>
    </source>
</evidence>
<feature type="compositionally biased region" description="Basic and acidic residues" evidence="3">
    <location>
        <begin position="1265"/>
        <end position="1278"/>
    </location>
</feature>
<feature type="compositionally biased region" description="Basic and acidic residues" evidence="3">
    <location>
        <begin position="1550"/>
        <end position="1585"/>
    </location>
</feature>
<feature type="compositionally biased region" description="Acidic residues" evidence="3">
    <location>
        <begin position="1371"/>
        <end position="1385"/>
    </location>
</feature>
<evidence type="ECO:0000256" key="2">
    <source>
        <dbReference type="ARBA" id="ARBA00022840"/>
    </source>
</evidence>
<dbReference type="PROSITE" id="PS50234">
    <property type="entry name" value="VWFA"/>
    <property type="match status" value="1"/>
</dbReference>
<feature type="compositionally biased region" description="Basic and acidic residues" evidence="3">
    <location>
        <begin position="1332"/>
        <end position="1345"/>
    </location>
</feature>
<dbReference type="Proteomes" id="UP001148838">
    <property type="component" value="Unassembled WGS sequence"/>
</dbReference>
<accession>A0ABQ8SZ70</accession>
<feature type="compositionally biased region" description="Acidic residues" evidence="3">
    <location>
        <begin position="1667"/>
        <end position="1695"/>
    </location>
</feature>
<feature type="compositionally biased region" description="Basic and acidic residues" evidence="3">
    <location>
        <begin position="1461"/>
        <end position="1492"/>
    </location>
</feature>
<dbReference type="PANTHER" id="PTHR48103:SF2">
    <property type="entry name" value="MIDASIN"/>
    <property type="match status" value="1"/>
</dbReference>
<dbReference type="SMART" id="SM00327">
    <property type="entry name" value="VWA"/>
    <property type="match status" value="1"/>
</dbReference>
<reference evidence="5 6" key="1">
    <citation type="journal article" date="2022" name="Allergy">
        <title>Genome assembly and annotation of Periplaneta americana reveal a comprehensive cockroach allergen profile.</title>
        <authorList>
            <person name="Wang L."/>
            <person name="Xiong Q."/>
            <person name="Saelim N."/>
            <person name="Wang L."/>
            <person name="Nong W."/>
            <person name="Wan A.T."/>
            <person name="Shi M."/>
            <person name="Liu X."/>
            <person name="Cao Q."/>
            <person name="Hui J.H.L."/>
            <person name="Sookrung N."/>
            <person name="Leung T.F."/>
            <person name="Tungtrongchitr A."/>
            <person name="Tsui S.K.W."/>
        </authorList>
    </citation>
    <scope>NUCLEOTIDE SEQUENCE [LARGE SCALE GENOMIC DNA]</scope>
    <source>
        <strain evidence="5">PWHHKU_190912</strain>
    </source>
</reference>
<evidence type="ECO:0000313" key="5">
    <source>
        <dbReference type="EMBL" id="KAJ4439021.1"/>
    </source>
</evidence>
<feature type="compositionally biased region" description="Acidic residues" evidence="3">
    <location>
        <begin position="1611"/>
        <end position="1622"/>
    </location>
</feature>
<gene>
    <name evidence="5" type="ORF">ANN_14977</name>
</gene>
<feature type="compositionally biased region" description="Basic and acidic residues" evidence="3">
    <location>
        <begin position="1189"/>
        <end position="1213"/>
    </location>
</feature>
<feature type="compositionally biased region" description="Acidic residues" evidence="3">
    <location>
        <begin position="1346"/>
        <end position="1355"/>
    </location>
</feature>
<comment type="caution">
    <text evidence="5">The sequence shown here is derived from an EMBL/GenBank/DDBJ whole genome shotgun (WGS) entry which is preliminary data.</text>
</comment>
<sequence>MIRGELQSESREKILELLGQMVKTWRMQEDERKQKEIEQESLFVTKCKTLSDEEQDAVELAEMFPTSITGDFGDLQETSSLDQAPTAVEGKKTTVVGIVSEQDMDFICQLHSHMMQSYTYSAWLYPAFTCRKYAHLVPDFIKPLLQRYATFSLLMEKLSRSLDSSLDTSLYPSLTLLTSVTLNYTDKGSTKFSDAGVLPLPPSPSRQSKLSTSPPSVVKSFDFYRDGFVTEVKQCFPFLESLTVRVKELLAEWPDHPTLKQILVVIERILNFSLTSPISRFLTGLELLLDKMHEWEENAHAGVSLASHWKNVTGQIGSWRKLELQCWKDCLDNAENRAKAAASKWWFYIYSLVESFTSTDKKEDSAEVPSTQELIKSLQKFMEQSTLGEFEARLNIVFTFHCHIVHLQKMVHKNELMSIFWNIYGYYSQFSETVAAKIRELRTPIEKKLKDCVKIFRWDDISHWAIKEAIHKVHKTLHKHIKQFQDILNQPVVSALTNPTSDENVGIWDRPQRHQHHRTYQCLLDPLNFISNSKLKKLTMESNGDKNEGSLLRRSGSLFMKARKLCQEIILNTSYAKHVQSVDGLITEIIEVSNHLKNLEVSSDLPKAKQKSQAKNFLQQKRKALADLFRTLQQMGVSYRTGLTYWNPDEESLSEFTIPPIDLRAAFQHLKNWRVDGLLLSVWEGCETYFLRSIARLALLNTSLQNPSKDLGPPAIERCRGFAMHLMVLSREQKLLLCESSHLLCSLRCHVAQLSAMEETDILLPRQSELQCWMIKLKELLVTCVSCLEQFRIFLYCCPDASCMSSSSVEPPVIEIEGLKSPEILQATKGNITWNSAVDRVKSLICSANKLKLTIERTEIVAPEMFHKRNKGKNTNKKPRMLVARAQFEALVDGYKQIEEFVKEIEDLKKIFDFSETLQQNADTETEKENKAREDINPMIASLLWLQKHIHDEAEKFSMFVENSNLKYFAFSSDESEVLASKDDFGQLENVKNFQDDVEAFLKNMLVVMQDVYKKYTQKNDGDIALKDDEIESAKEKDGSDQSKVERKDDDPGKEDESEIEDGHLKVKIIESLSSTVSMFLMNKTNEKLRVLMKKLVAILDTDDIQKGNVCKRLLLHCLPCLDQLVHLYQFFVTQQVASYRVSCKLLSVLLSIFLDLAQKGFCIPPEFAEKEGLEGDTTSGGMGLGEGEGEKDISEKIESEEQLEDARPKGEEKAEENEDCKEEEKGIEMTEDFDGKVQDLEKKEDAENDSDEDNDDDDDEDLDKEMGETEPGADKLDQQIWGSDSEDEGDENEGEDKEEERGTGEKIGEPELSAKEDNNKPQEETEEENGDERKEQEPNRKEINEMDDADENSEQIDPYHGKHEPLPEPEPLDLPDDLQLDDGDEKQKGEEGEEENPFDIDKMKEQNVPQEEDKNMEEKSEEKEAAEEDQMDLGDEETEEINKEQDETEKSESADTGGGNKDEEKGGDEPKTEPEKEVDKETAKPSEDRPSDNPVEGATEMDQTYGSKDQVIPDKKEDSTQALDPSEDTSAEGKDDKEGVGQAQTEETDTGHTGEMVTRKDDVQTGRSQKEQNIERRRLQESDSNRSLGEVSEPVKKKLRTMNIAKDDMETQEEQEEEEDGVLEKESADMYQHIKESKKKFDAQALDAATKAMVKQEQAEKQPVPNEEDTTGDEPKEDDDIEMQDNEDVEEENEIPTQKADKVASEKKRKERNEKRSGEKVDEGGDVDMSVEVEGEKIETLGAARGNESTFHTLFGEIQGDVSPQDIISADDYHALRSQLENQLSTWSEPPTSTEAEKAWESFSTITSGLARDLSEQLRLVLEPTQASRLRGDYRTGRRINMRKVIPYIASQFRKDKIWLRRTKPSKREYQIVLAIDDSSSMADNHSKELAFESLALVSRALTLLEAGELAVISFGETPKILHQLGDPFTEQSGARLLQQFSFEQKKTRVGQLVDFATTMLTATRSRAASSAERAQLLVIISDGRIVSEGADRVKQAVRRARESGIFMVFVILDNPESKDSCLDIQHSVFSGGTFVGFSSYLDNFPFPFYLILRDINALPTVLSDALRQWFELVTNMDR</sequence>
<dbReference type="EMBL" id="JAJSOF020000019">
    <property type="protein sequence ID" value="KAJ4439021.1"/>
    <property type="molecule type" value="Genomic_DNA"/>
</dbReference>
<feature type="compositionally biased region" description="Basic and acidic residues" evidence="3">
    <location>
        <begin position="1400"/>
        <end position="1424"/>
    </location>
</feature>
<feature type="compositionally biased region" description="Basic and acidic residues" evidence="3">
    <location>
        <begin position="1700"/>
        <end position="1724"/>
    </location>
</feature>
<feature type="domain" description="VWFA" evidence="4">
    <location>
        <begin position="1872"/>
        <end position="2068"/>
    </location>
</feature>
<evidence type="ECO:0000313" key="6">
    <source>
        <dbReference type="Proteomes" id="UP001148838"/>
    </source>
</evidence>
<keyword evidence="2" id="KW-0067">ATP-binding</keyword>
<dbReference type="InterPro" id="IPR002035">
    <property type="entry name" value="VWF_A"/>
</dbReference>
<keyword evidence="1" id="KW-0547">Nucleotide-binding</keyword>
<dbReference type="PANTHER" id="PTHR48103">
    <property type="entry name" value="MIDASIN-RELATED"/>
    <property type="match status" value="1"/>
</dbReference>
<proteinExistence type="predicted"/>
<feature type="compositionally biased region" description="Basic and acidic residues" evidence="3">
    <location>
        <begin position="1623"/>
        <end position="1637"/>
    </location>
</feature>
<dbReference type="Pfam" id="PF00092">
    <property type="entry name" value="VWA"/>
    <property type="match status" value="1"/>
</dbReference>
<evidence type="ECO:0000256" key="3">
    <source>
        <dbReference type="SAM" id="MobiDB-lite"/>
    </source>
</evidence>
<feature type="compositionally biased region" description="Acidic residues" evidence="3">
    <location>
        <begin position="1425"/>
        <end position="1440"/>
    </location>
</feature>
<feature type="compositionally biased region" description="Basic and acidic residues" evidence="3">
    <location>
        <begin position="1441"/>
        <end position="1454"/>
    </location>
</feature>
<dbReference type="InterPro" id="IPR036465">
    <property type="entry name" value="vWFA_dom_sf"/>
</dbReference>
<evidence type="ECO:0000259" key="4">
    <source>
        <dbReference type="PROSITE" id="PS50234"/>
    </source>
</evidence>
<feature type="compositionally biased region" description="Basic and acidic residues" evidence="3">
    <location>
        <begin position="1027"/>
        <end position="1051"/>
    </location>
</feature>
<protein>
    <recommendedName>
        <fullName evidence="4">VWFA domain-containing protein</fullName>
    </recommendedName>
</protein>
<dbReference type="Gene3D" id="3.40.50.410">
    <property type="entry name" value="von Willebrand factor, type A domain"/>
    <property type="match status" value="1"/>
</dbReference>
<dbReference type="CDD" id="cd01460">
    <property type="entry name" value="vWA_midasin"/>
    <property type="match status" value="1"/>
</dbReference>
<dbReference type="SUPFAM" id="SSF53300">
    <property type="entry name" value="vWA-like"/>
    <property type="match status" value="1"/>
</dbReference>